<name>A0A2T0LKP0_9PSEU</name>
<dbReference type="EMBL" id="PVNH01000015">
    <property type="protein sequence ID" value="PRX43411.1"/>
    <property type="molecule type" value="Genomic_DNA"/>
</dbReference>
<dbReference type="Proteomes" id="UP000238362">
    <property type="component" value="Unassembled WGS sequence"/>
</dbReference>
<evidence type="ECO:0000313" key="1">
    <source>
        <dbReference type="EMBL" id="PRX43411.1"/>
    </source>
</evidence>
<protein>
    <submittedName>
        <fullName evidence="1">Uncharacterized protein</fullName>
    </submittedName>
</protein>
<reference evidence="1 2" key="1">
    <citation type="submission" date="2018-03" db="EMBL/GenBank/DDBJ databases">
        <title>Genomic Encyclopedia of Type Strains, Phase III (KMG-III): the genomes of soil and plant-associated and newly described type strains.</title>
        <authorList>
            <person name="Whitman W."/>
        </authorList>
    </citation>
    <scope>NUCLEOTIDE SEQUENCE [LARGE SCALE GENOMIC DNA]</scope>
    <source>
        <strain evidence="1 2">CGMCC 4.7125</strain>
    </source>
</reference>
<gene>
    <name evidence="1" type="ORF">B0I33_11529</name>
</gene>
<dbReference type="OrthoDB" id="7063430at2"/>
<dbReference type="AlphaFoldDB" id="A0A2T0LKP0"/>
<organism evidence="1 2">
    <name type="scientific">Prauserella shujinwangii</name>
    <dbReference type="NCBI Taxonomy" id="1453103"/>
    <lineage>
        <taxon>Bacteria</taxon>
        <taxon>Bacillati</taxon>
        <taxon>Actinomycetota</taxon>
        <taxon>Actinomycetes</taxon>
        <taxon>Pseudonocardiales</taxon>
        <taxon>Pseudonocardiaceae</taxon>
        <taxon>Prauserella</taxon>
    </lineage>
</organism>
<comment type="caution">
    <text evidence="1">The sequence shown here is derived from an EMBL/GenBank/DDBJ whole genome shotgun (WGS) entry which is preliminary data.</text>
</comment>
<evidence type="ECO:0000313" key="2">
    <source>
        <dbReference type="Proteomes" id="UP000238362"/>
    </source>
</evidence>
<proteinExistence type="predicted"/>
<sequence length="138" mass="14908">MARHRVLLVREWDQQMGGSGCCGRLSADAVGALHDTGDDPYAHARPEMERMGAVYRALRERFGPEEVELTVVDPRNTAWVLPAVWRDARRRGLSLRESVRQLNAATAACTVVCDGVALVSDPDPATAVAAVAADLAAR</sequence>
<keyword evidence="2" id="KW-1185">Reference proteome</keyword>
<accession>A0A2T0LKP0</accession>